<name>A0A167J6E4_CALVF</name>
<dbReference type="InterPro" id="IPR008506">
    <property type="entry name" value="SND2/TMEM208"/>
</dbReference>
<keyword evidence="6 8" id="KW-0472">Membrane</keyword>
<evidence type="ECO:0000256" key="7">
    <source>
        <dbReference type="SAM" id="MobiDB-lite"/>
    </source>
</evidence>
<dbReference type="OrthoDB" id="10012212at2759"/>
<keyword evidence="10" id="KW-1185">Reference proteome</keyword>
<dbReference type="GO" id="GO:0005773">
    <property type="term" value="C:vacuole"/>
    <property type="evidence" value="ECO:0007669"/>
    <property type="project" value="GOC"/>
</dbReference>
<feature type="transmembrane region" description="Helical" evidence="8">
    <location>
        <begin position="99"/>
        <end position="122"/>
    </location>
</feature>
<dbReference type="PANTHER" id="PTHR13505">
    <property type="entry name" value="TRANSMEMBRANE PROTEIN 208"/>
    <property type="match status" value="1"/>
</dbReference>
<evidence type="ECO:0000256" key="8">
    <source>
        <dbReference type="SAM" id="Phobius"/>
    </source>
</evidence>
<evidence type="ECO:0000256" key="4">
    <source>
        <dbReference type="ARBA" id="ARBA00022824"/>
    </source>
</evidence>
<dbReference type="AlphaFoldDB" id="A0A167J6E4"/>
<evidence type="ECO:0000256" key="6">
    <source>
        <dbReference type="ARBA" id="ARBA00023136"/>
    </source>
</evidence>
<evidence type="ECO:0000313" key="10">
    <source>
        <dbReference type="Proteomes" id="UP000076738"/>
    </source>
</evidence>
<proteinExistence type="inferred from homology"/>
<reference evidence="9 10" key="1">
    <citation type="journal article" date="2016" name="Mol. Biol. Evol.">
        <title>Comparative Genomics of Early-Diverging Mushroom-Forming Fungi Provides Insights into the Origins of Lignocellulose Decay Capabilities.</title>
        <authorList>
            <person name="Nagy L.G."/>
            <person name="Riley R."/>
            <person name="Tritt A."/>
            <person name="Adam C."/>
            <person name="Daum C."/>
            <person name="Floudas D."/>
            <person name="Sun H."/>
            <person name="Yadav J.S."/>
            <person name="Pangilinan J."/>
            <person name="Larsson K.H."/>
            <person name="Matsuura K."/>
            <person name="Barry K."/>
            <person name="Labutti K."/>
            <person name="Kuo R."/>
            <person name="Ohm R.A."/>
            <person name="Bhattacharya S.S."/>
            <person name="Shirouzu T."/>
            <person name="Yoshinaga Y."/>
            <person name="Martin F.M."/>
            <person name="Grigoriev I.V."/>
            <person name="Hibbett D.S."/>
        </authorList>
    </citation>
    <scope>NUCLEOTIDE SEQUENCE [LARGE SCALE GENOMIC DNA]</scope>
    <source>
        <strain evidence="9 10">TUFC12733</strain>
    </source>
</reference>
<dbReference type="STRING" id="1330018.A0A167J6E4"/>
<comment type="subcellular location">
    <subcellularLocation>
        <location evidence="1">Endoplasmic reticulum membrane</location>
        <topology evidence="1">Multi-pass membrane protein</topology>
    </subcellularLocation>
</comment>
<feature type="transmembrane region" description="Helical" evidence="8">
    <location>
        <begin position="47"/>
        <end position="65"/>
    </location>
</feature>
<feature type="region of interest" description="Disordered" evidence="7">
    <location>
        <begin position="149"/>
        <end position="210"/>
    </location>
</feature>
<evidence type="ECO:0000256" key="5">
    <source>
        <dbReference type="ARBA" id="ARBA00022989"/>
    </source>
</evidence>
<evidence type="ECO:0000256" key="3">
    <source>
        <dbReference type="ARBA" id="ARBA00022692"/>
    </source>
</evidence>
<feature type="compositionally biased region" description="Basic and acidic residues" evidence="7">
    <location>
        <begin position="195"/>
        <end position="210"/>
    </location>
</feature>
<dbReference type="GO" id="GO:0005789">
    <property type="term" value="C:endoplasmic reticulum membrane"/>
    <property type="evidence" value="ECO:0007669"/>
    <property type="project" value="UniProtKB-SubCell"/>
</dbReference>
<gene>
    <name evidence="9" type="ORF">CALVIDRAFT_540268</name>
</gene>
<evidence type="ECO:0000256" key="1">
    <source>
        <dbReference type="ARBA" id="ARBA00004477"/>
    </source>
</evidence>
<organism evidence="9 10">
    <name type="scientific">Calocera viscosa (strain TUFC12733)</name>
    <dbReference type="NCBI Taxonomy" id="1330018"/>
    <lineage>
        <taxon>Eukaryota</taxon>
        <taxon>Fungi</taxon>
        <taxon>Dikarya</taxon>
        <taxon>Basidiomycota</taxon>
        <taxon>Agaricomycotina</taxon>
        <taxon>Dacrymycetes</taxon>
        <taxon>Dacrymycetales</taxon>
        <taxon>Dacrymycetaceae</taxon>
        <taxon>Calocera</taxon>
    </lineage>
</organism>
<keyword evidence="5 8" id="KW-1133">Transmembrane helix</keyword>
<keyword evidence="3 8" id="KW-0812">Transmembrane</keyword>
<feature type="transmembrane region" description="Helical" evidence="8">
    <location>
        <begin position="20"/>
        <end position="38"/>
    </location>
</feature>
<sequence>MANAAAKRVAAQNESAIRRLNIGMALVNLNWLLLRYFIHHRFPLSQILLYLLTLAPSLALYRYLLASGTPQRDSSGLLLSPGEDLSAGGVTEYAWDVIYVTWACALGSAVLGGWVWWFYLLIPGYALYKGSSFLLPLLSSLTGGLPSLTNAGTPGPAGAGGPGPGPGPGPGAGAPEGLEGQAESKRQQKLRKRMERGDPRIRQVERKRAA</sequence>
<accession>A0A167J6E4</accession>
<dbReference type="GO" id="GO:0006624">
    <property type="term" value="P:vacuolar protein processing"/>
    <property type="evidence" value="ECO:0007669"/>
    <property type="project" value="TreeGrafter"/>
</dbReference>
<dbReference type="PANTHER" id="PTHR13505:SF7">
    <property type="entry name" value="TRANSMEMBRANE PROTEIN 208"/>
    <property type="match status" value="1"/>
</dbReference>
<dbReference type="EMBL" id="KV417303">
    <property type="protein sequence ID" value="KZO93287.1"/>
    <property type="molecule type" value="Genomic_DNA"/>
</dbReference>
<protein>
    <submittedName>
        <fullName evidence="9">DUF788-domain-containing protein</fullName>
    </submittedName>
</protein>
<comment type="similarity">
    <text evidence="2">Belongs to the TMEM208 family.</text>
</comment>
<evidence type="ECO:0000313" key="9">
    <source>
        <dbReference type="EMBL" id="KZO93287.1"/>
    </source>
</evidence>
<dbReference type="Pfam" id="PF05620">
    <property type="entry name" value="TMEM208_SND2"/>
    <property type="match status" value="1"/>
</dbReference>
<evidence type="ECO:0000256" key="2">
    <source>
        <dbReference type="ARBA" id="ARBA00009950"/>
    </source>
</evidence>
<dbReference type="Proteomes" id="UP000076738">
    <property type="component" value="Unassembled WGS sequence"/>
</dbReference>
<keyword evidence="4" id="KW-0256">Endoplasmic reticulum</keyword>